<feature type="signal peptide" evidence="9">
    <location>
        <begin position="1"/>
        <end position="22"/>
    </location>
</feature>
<keyword evidence="9" id="KW-0732">Signal</keyword>
<reference evidence="11" key="1">
    <citation type="journal article" date="2021" name="PeerJ">
        <title>Extensive microbial diversity within the chicken gut microbiome revealed by metagenomics and culture.</title>
        <authorList>
            <person name="Gilroy R."/>
            <person name="Ravi A."/>
            <person name="Getino M."/>
            <person name="Pursley I."/>
            <person name="Horton D.L."/>
            <person name="Alikhan N.F."/>
            <person name="Baker D."/>
            <person name="Gharbi K."/>
            <person name="Hall N."/>
            <person name="Watson M."/>
            <person name="Adriaenssens E.M."/>
            <person name="Foster-Nyarko E."/>
            <person name="Jarju S."/>
            <person name="Secka A."/>
            <person name="Antonio M."/>
            <person name="Oren A."/>
            <person name="Chaudhuri R.R."/>
            <person name="La Ragione R."/>
            <person name="Hildebrand F."/>
            <person name="Pallen M.J."/>
        </authorList>
    </citation>
    <scope>NUCLEOTIDE SEQUENCE</scope>
    <source>
        <strain evidence="11">ChiHecec2B26-446</strain>
    </source>
</reference>
<feature type="domain" description="4Fe-4S ferredoxin-type" evidence="10">
    <location>
        <begin position="404"/>
        <end position="434"/>
    </location>
</feature>
<keyword evidence="3" id="KW-0479">Metal-binding</keyword>
<dbReference type="CDD" id="cd16373">
    <property type="entry name" value="DMSOR_beta_like"/>
    <property type="match status" value="1"/>
</dbReference>
<keyword evidence="8" id="KW-1133">Transmembrane helix</keyword>
<evidence type="ECO:0000256" key="3">
    <source>
        <dbReference type="ARBA" id="ARBA00022723"/>
    </source>
</evidence>
<evidence type="ECO:0000256" key="2">
    <source>
        <dbReference type="ARBA" id="ARBA00022485"/>
    </source>
</evidence>
<dbReference type="InterPro" id="IPR017896">
    <property type="entry name" value="4Fe4S_Fe-S-bd"/>
</dbReference>
<keyword evidence="5" id="KW-0408">Iron</keyword>
<dbReference type="EMBL" id="DXHV01000037">
    <property type="protein sequence ID" value="HIW00226.1"/>
    <property type="molecule type" value="Genomic_DNA"/>
</dbReference>
<dbReference type="Gene3D" id="3.30.70.20">
    <property type="match status" value="3"/>
</dbReference>
<feature type="transmembrane region" description="Helical" evidence="8">
    <location>
        <begin position="65"/>
        <end position="91"/>
    </location>
</feature>
<feature type="transmembrane region" description="Helical" evidence="8">
    <location>
        <begin position="98"/>
        <end position="117"/>
    </location>
</feature>
<evidence type="ECO:0000313" key="12">
    <source>
        <dbReference type="Proteomes" id="UP000886752"/>
    </source>
</evidence>
<keyword evidence="6" id="KW-0411">Iron-sulfur</keyword>
<organism evidence="11 12">
    <name type="scientific">Candidatus Desulfovibrio intestinipullorum</name>
    <dbReference type="NCBI Taxonomy" id="2838536"/>
    <lineage>
        <taxon>Bacteria</taxon>
        <taxon>Pseudomonadati</taxon>
        <taxon>Thermodesulfobacteriota</taxon>
        <taxon>Desulfovibrionia</taxon>
        <taxon>Desulfovibrionales</taxon>
        <taxon>Desulfovibrionaceae</taxon>
        <taxon>Desulfovibrio</taxon>
    </lineage>
</organism>
<feature type="domain" description="4Fe-4S ferredoxin-type" evidence="10">
    <location>
        <begin position="524"/>
        <end position="555"/>
    </location>
</feature>
<dbReference type="Proteomes" id="UP000886752">
    <property type="component" value="Unassembled WGS sequence"/>
</dbReference>
<keyword evidence="1" id="KW-0813">Transport</keyword>
<evidence type="ECO:0000259" key="10">
    <source>
        <dbReference type="PROSITE" id="PS51379"/>
    </source>
</evidence>
<gene>
    <name evidence="11" type="ORF">H9894_03440</name>
</gene>
<keyword evidence="8" id="KW-0812">Transmembrane</keyword>
<keyword evidence="4" id="KW-0249">Electron transport</keyword>
<evidence type="ECO:0000256" key="4">
    <source>
        <dbReference type="ARBA" id="ARBA00022982"/>
    </source>
</evidence>
<dbReference type="GO" id="GO:0005886">
    <property type="term" value="C:plasma membrane"/>
    <property type="evidence" value="ECO:0007669"/>
    <property type="project" value="TreeGrafter"/>
</dbReference>
<accession>A0A9D1PVY5</accession>
<dbReference type="PROSITE" id="PS51379">
    <property type="entry name" value="4FE4S_FER_2"/>
    <property type="match status" value="4"/>
</dbReference>
<evidence type="ECO:0000256" key="5">
    <source>
        <dbReference type="ARBA" id="ARBA00023004"/>
    </source>
</evidence>
<dbReference type="Pfam" id="PF12801">
    <property type="entry name" value="Fer4_5"/>
    <property type="match status" value="2"/>
</dbReference>
<dbReference type="PROSITE" id="PS00198">
    <property type="entry name" value="4FE4S_FER_1"/>
    <property type="match status" value="3"/>
</dbReference>
<feature type="region of interest" description="Disordered" evidence="7">
    <location>
        <begin position="576"/>
        <end position="601"/>
    </location>
</feature>
<dbReference type="GO" id="GO:0051539">
    <property type="term" value="F:4 iron, 4 sulfur cluster binding"/>
    <property type="evidence" value="ECO:0007669"/>
    <property type="project" value="UniProtKB-KW"/>
</dbReference>
<evidence type="ECO:0000256" key="1">
    <source>
        <dbReference type="ARBA" id="ARBA00022448"/>
    </source>
</evidence>
<feature type="chain" id="PRO_5038415150" evidence="9">
    <location>
        <begin position="23"/>
        <end position="601"/>
    </location>
</feature>
<dbReference type="PANTHER" id="PTHR30176:SF3">
    <property type="entry name" value="FERREDOXIN-TYPE PROTEIN NAPH"/>
    <property type="match status" value="1"/>
</dbReference>
<dbReference type="Pfam" id="PF00037">
    <property type="entry name" value="Fer4"/>
    <property type="match status" value="1"/>
</dbReference>
<name>A0A9D1PVY5_9BACT</name>
<evidence type="ECO:0000313" key="11">
    <source>
        <dbReference type="EMBL" id="HIW00226.1"/>
    </source>
</evidence>
<evidence type="ECO:0000256" key="7">
    <source>
        <dbReference type="SAM" id="MobiDB-lite"/>
    </source>
</evidence>
<keyword evidence="2" id="KW-0004">4Fe-4S</keyword>
<evidence type="ECO:0000256" key="8">
    <source>
        <dbReference type="SAM" id="Phobius"/>
    </source>
</evidence>
<dbReference type="InterPro" id="IPR017900">
    <property type="entry name" value="4Fe4S_Fe_S_CS"/>
</dbReference>
<feature type="transmembrane region" description="Helical" evidence="8">
    <location>
        <begin position="137"/>
        <end position="156"/>
    </location>
</feature>
<dbReference type="PANTHER" id="PTHR30176">
    <property type="entry name" value="FERREDOXIN-TYPE PROTEIN NAPH"/>
    <property type="match status" value="1"/>
</dbReference>
<dbReference type="SUPFAM" id="SSF54862">
    <property type="entry name" value="4Fe-4S ferredoxins"/>
    <property type="match status" value="2"/>
</dbReference>
<dbReference type="AlphaFoldDB" id="A0A9D1PVY5"/>
<protein>
    <submittedName>
        <fullName evidence="11">4Fe-4S binding protein</fullName>
    </submittedName>
</protein>
<comment type="caution">
    <text evidence="11">The sequence shown here is derived from an EMBL/GenBank/DDBJ whole genome shotgun (WGS) entry which is preliminary data.</text>
</comment>
<dbReference type="GO" id="GO:0046872">
    <property type="term" value="F:metal ion binding"/>
    <property type="evidence" value="ECO:0007669"/>
    <property type="project" value="UniProtKB-KW"/>
</dbReference>
<keyword evidence="8" id="KW-0472">Membrane</keyword>
<proteinExistence type="predicted"/>
<reference evidence="11" key="2">
    <citation type="submission" date="2021-04" db="EMBL/GenBank/DDBJ databases">
        <authorList>
            <person name="Gilroy R."/>
        </authorList>
    </citation>
    <scope>NUCLEOTIDE SEQUENCE</scope>
    <source>
        <strain evidence="11">ChiHecec2B26-446</strain>
    </source>
</reference>
<dbReference type="InterPro" id="IPR051684">
    <property type="entry name" value="Electron_Trans/Redox"/>
</dbReference>
<evidence type="ECO:0000256" key="9">
    <source>
        <dbReference type="SAM" id="SignalP"/>
    </source>
</evidence>
<sequence length="601" mass="62533">MRARRWVQAGVLALLAAGLCLAAPADPAPADAALDPASASAQGPLGSLCAECLALLMSLDPLAGVLTALSAGIILPVLWGSLLVLGLSLILGRVFCGWICPMGTALDLSGGLVRALVARLRGRRSHKGQAFRGTWSASMLVLCACLTCAIAGGNLSSWTTPLPLVTKLLALVVLPAGQSLADLGLDAGALLATRMPALGDLLPLDWHIDGELRAAALWTGIVWAVLIVLECVQPRFWCRYLCPAGALQGLLARLSPVRHRLSPVCTRCGRCAAVCPMGQAPAEVDPAHCLSCRQCVVVCPQGAVHFGREAAGTVAGTMPARKTAGTTGTRSGKTAEGVLFCSKPSCSKPSCSKSSRRPPFCSNLSRRKLFCAAGAGATVALLGRLPGQSGLFPATTSFVRPPAALPEEDFLRLCLRCGACMQICPGKALQPLLFQAGGVGFHSPVLVPRLGACRPDCTLCGTVCPTGALKKLSLLEKRWAKMGTAVVNRTLCLAFAEGRRCMVCKENCPYGAVDVVAREGVPVAVPVVQANRCYGCGFCEKACPKTPAAIAVSAEGALRLNSGDYQARARSLGLELDPEQHKRKQAGPPASWNGAPPGFLE</sequence>
<feature type="domain" description="4Fe-4S ferredoxin-type" evidence="10">
    <location>
        <begin position="255"/>
        <end position="278"/>
    </location>
</feature>
<evidence type="ECO:0000256" key="6">
    <source>
        <dbReference type="ARBA" id="ARBA00023014"/>
    </source>
</evidence>
<feature type="domain" description="4Fe-4S ferredoxin-type" evidence="10">
    <location>
        <begin position="280"/>
        <end position="309"/>
    </location>
</feature>